<keyword evidence="3" id="KW-1185">Reference proteome</keyword>
<dbReference type="InterPro" id="IPR058548">
    <property type="entry name" value="MlaB-like_STAS"/>
</dbReference>
<dbReference type="Gene3D" id="3.30.750.24">
    <property type="entry name" value="STAS domain"/>
    <property type="match status" value="1"/>
</dbReference>
<comment type="caution">
    <text evidence="2">The sequence shown here is derived from an EMBL/GenBank/DDBJ whole genome shotgun (WGS) entry which is preliminary data.</text>
</comment>
<dbReference type="PROSITE" id="PS50801">
    <property type="entry name" value="STAS"/>
    <property type="match status" value="1"/>
</dbReference>
<evidence type="ECO:0000313" key="2">
    <source>
        <dbReference type="EMBL" id="MBB1151856.1"/>
    </source>
</evidence>
<gene>
    <name evidence="2" type="ORF">H4281_01795</name>
</gene>
<organism evidence="2 3">
    <name type="scientific">Amycolatopsis dendrobii</name>
    <dbReference type="NCBI Taxonomy" id="2760662"/>
    <lineage>
        <taxon>Bacteria</taxon>
        <taxon>Bacillati</taxon>
        <taxon>Actinomycetota</taxon>
        <taxon>Actinomycetes</taxon>
        <taxon>Pseudonocardiales</taxon>
        <taxon>Pseudonocardiaceae</taxon>
        <taxon>Amycolatopsis</taxon>
    </lineage>
</organism>
<reference evidence="2 3" key="1">
    <citation type="submission" date="2020-08" db="EMBL/GenBank/DDBJ databases">
        <title>Amycolatopsis sp. nov. DR6-1 isolated from Dendrobium heterocarpum.</title>
        <authorList>
            <person name="Tedsree N."/>
            <person name="Kuncharoen N."/>
            <person name="Likhitwitayawuid K."/>
            <person name="Tanasupawat S."/>
        </authorList>
    </citation>
    <scope>NUCLEOTIDE SEQUENCE [LARGE SCALE GENOMIC DNA]</scope>
    <source>
        <strain evidence="2 3">DR6-1</strain>
    </source>
</reference>
<dbReference type="InterPro" id="IPR002645">
    <property type="entry name" value="STAS_dom"/>
</dbReference>
<protein>
    <submittedName>
        <fullName evidence="2">STAS domain-containing protein</fullName>
    </submittedName>
</protein>
<accession>A0A7W3Z809</accession>
<dbReference type="Proteomes" id="UP000526734">
    <property type="component" value="Unassembled WGS sequence"/>
</dbReference>
<proteinExistence type="predicted"/>
<dbReference type="EMBL" id="JACGZW010000001">
    <property type="protein sequence ID" value="MBB1151856.1"/>
    <property type="molecule type" value="Genomic_DNA"/>
</dbReference>
<feature type="domain" description="STAS" evidence="1">
    <location>
        <begin position="21"/>
        <end position="120"/>
    </location>
</feature>
<name>A0A7W3Z809_9PSEU</name>
<dbReference type="CDD" id="cd07043">
    <property type="entry name" value="STAS_anti-anti-sigma_factors"/>
    <property type="match status" value="1"/>
</dbReference>
<dbReference type="InterPro" id="IPR036513">
    <property type="entry name" value="STAS_dom_sf"/>
</dbReference>
<sequence>MTPPSPLACTWTTPRPRTVRLTVRGELDYDSQHLLVRTAREMLAAHPECRSVRLDCGELGFCDSSGLAGLLMVSRLVRSAGASLYLDNRSAELDRLLRRTNLLDHFTAPTAETTHRRQDS</sequence>
<dbReference type="SUPFAM" id="SSF52091">
    <property type="entry name" value="SpoIIaa-like"/>
    <property type="match status" value="1"/>
</dbReference>
<evidence type="ECO:0000313" key="3">
    <source>
        <dbReference type="Proteomes" id="UP000526734"/>
    </source>
</evidence>
<dbReference type="AlphaFoldDB" id="A0A7W3Z809"/>
<dbReference type="Pfam" id="PF13466">
    <property type="entry name" value="STAS_2"/>
    <property type="match status" value="1"/>
</dbReference>
<dbReference type="RefSeq" id="WP_182889088.1">
    <property type="nucleotide sequence ID" value="NZ_JACGZW010000001.1"/>
</dbReference>
<evidence type="ECO:0000259" key="1">
    <source>
        <dbReference type="PROSITE" id="PS50801"/>
    </source>
</evidence>